<feature type="domain" description="AAA+ ATPase" evidence="2">
    <location>
        <begin position="179"/>
        <end position="366"/>
    </location>
</feature>
<evidence type="ECO:0000313" key="4">
    <source>
        <dbReference type="Proteomes" id="UP000177515"/>
    </source>
</evidence>
<name>A0A1D9I0E5_9BURK</name>
<dbReference type="SMART" id="SM00382">
    <property type="entry name" value="AAA"/>
    <property type="match status" value="1"/>
</dbReference>
<dbReference type="InterPro" id="IPR000523">
    <property type="entry name" value="Mg_chelatse_chII-like_cat_dom"/>
</dbReference>
<dbReference type="EMBL" id="CP017754">
    <property type="protein sequence ID" value="AOZ05415.1"/>
    <property type="molecule type" value="Genomic_DNA"/>
</dbReference>
<organism evidence="3 4">
    <name type="scientific">Cupriavidus malaysiensis</name>
    <dbReference type="NCBI Taxonomy" id="367825"/>
    <lineage>
        <taxon>Bacteria</taxon>
        <taxon>Pseudomonadati</taxon>
        <taxon>Pseudomonadota</taxon>
        <taxon>Betaproteobacteria</taxon>
        <taxon>Burkholderiales</taxon>
        <taxon>Burkholderiaceae</taxon>
        <taxon>Cupriavidus</taxon>
    </lineage>
</organism>
<evidence type="ECO:0000313" key="3">
    <source>
        <dbReference type="EMBL" id="AOZ05415.1"/>
    </source>
</evidence>
<dbReference type="InterPro" id="IPR027417">
    <property type="entry name" value="P-loop_NTPase"/>
</dbReference>
<proteinExistence type="predicted"/>
<accession>A0A1D9I0E5</accession>
<dbReference type="Pfam" id="PF01078">
    <property type="entry name" value="Mg_chelatase"/>
    <property type="match status" value="1"/>
</dbReference>
<dbReference type="SUPFAM" id="SSF52540">
    <property type="entry name" value="P-loop containing nucleoside triphosphate hydrolases"/>
    <property type="match status" value="1"/>
</dbReference>
<dbReference type="RefSeq" id="WP_071068738.1">
    <property type="nucleotide sequence ID" value="NZ_CP017754.1"/>
</dbReference>
<sequence>MRLGNTLTMPERQTPASPLPHDTSAGFASRHAWEIAPRSVADTGLEMPLLTGLLLKAAHRQRTAMLAQLVDVLKLPVTVVQEVAAFAVRERQLEVAHRGDSDIDVRYHLTDAGYQRASELTARCSYVGAAPVTLQAYCAAVRQHTIARVTVTEAELHAALGSLVIPPGTLDGIGIALNSSRPLMLFGPAGSGKTFLAQRLCKLLPGHIPVPHAITIAGEIIQVFDPLVHAPVGDDELETSRSRDRRWVDCHRPAVLSGGELTLEMLELRYEPASGFYQAPPHWKANNGIYIVDDLGRQRVAVTDLLNRWIVPLDRGVDTYALRSGLRFSVPFDVWPVFSSNLDPHKLADDAFLRRLGSKIYVGALDPQAYRRVFRQAADEAGLDSSDAELTFLIEALHGATGVPLLACIPGDLLQLIGSANRYHGLAPRVEKEALRNAWRLYFGAHVEAGGDLQARPEMDWGMPARVRADAATTDEPDAASR</sequence>
<evidence type="ECO:0000259" key="2">
    <source>
        <dbReference type="SMART" id="SM00382"/>
    </source>
</evidence>
<dbReference type="Proteomes" id="UP000177515">
    <property type="component" value="Chromosome 1"/>
</dbReference>
<evidence type="ECO:0000256" key="1">
    <source>
        <dbReference type="SAM" id="MobiDB-lite"/>
    </source>
</evidence>
<keyword evidence="4" id="KW-1185">Reference proteome</keyword>
<reference evidence="3 4" key="1">
    <citation type="submission" date="2016-10" db="EMBL/GenBank/DDBJ databases">
        <title>Complete genome sequences of three Cupriavidus strains isolated from various Malaysian environments.</title>
        <authorList>
            <person name="Abdullah A.A.-A."/>
            <person name="Shafie N.A.H."/>
            <person name="Lau N.S."/>
        </authorList>
    </citation>
    <scope>NUCLEOTIDE SEQUENCE [LARGE SCALE GENOMIC DNA]</scope>
    <source>
        <strain evidence="3 4">USMAA1020</strain>
    </source>
</reference>
<gene>
    <name evidence="3" type="ORF">BKK80_06040</name>
</gene>
<feature type="region of interest" description="Disordered" evidence="1">
    <location>
        <begin position="1"/>
        <end position="23"/>
    </location>
</feature>
<protein>
    <submittedName>
        <fullName evidence="3">ATPase</fullName>
    </submittedName>
</protein>
<dbReference type="InterPro" id="IPR003593">
    <property type="entry name" value="AAA+_ATPase"/>
</dbReference>
<dbReference type="Gene3D" id="3.40.50.300">
    <property type="entry name" value="P-loop containing nucleotide triphosphate hydrolases"/>
    <property type="match status" value="1"/>
</dbReference>